<dbReference type="Proteomes" id="UP000198896">
    <property type="component" value="Unassembled WGS sequence"/>
</dbReference>
<keyword evidence="1" id="KW-0732">Signal</keyword>
<feature type="signal peptide" evidence="1">
    <location>
        <begin position="1"/>
        <end position="25"/>
    </location>
</feature>
<evidence type="ECO:0000313" key="4">
    <source>
        <dbReference type="Proteomes" id="UP000198896"/>
    </source>
</evidence>
<accession>A0A1I2DM20</accession>
<organism evidence="3 4">
    <name type="scientific">Succiniclasticum ruminis DSM 9236</name>
    <dbReference type="NCBI Taxonomy" id="1123323"/>
    <lineage>
        <taxon>Bacteria</taxon>
        <taxon>Bacillati</taxon>
        <taxon>Bacillota</taxon>
        <taxon>Negativicutes</taxon>
        <taxon>Acidaminococcales</taxon>
        <taxon>Acidaminococcaceae</taxon>
        <taxon>Succiniclasticum</taxon>
    </lineage>
</organism>
<dbReference type="STRING" id="1123323.SAMN05216245_1219"/>
<dbReference type="PROSITE" id="PS51781">
    <property type="entry name" value="SH3B"/>
    <property type="match status" value="1"/>
</dbReference>
<dbReference type="OrthoDB" id="2690990at2"/>
<feature type="domain" description="SH3b" evidence="2">
    <location>
        <begin position="351"/>
        <end position="423"/>
    </location>
</feature>
<dbReference type="InterPro" id="IPR003646">
    <property type="entry name" value="SH3-like_bac-type"/>
</dbReference>
<dbReference type="Gene3D" id="2.30.30.40">
    <property type="entry name" value="SH3 Domains"/>
    <property type="match status" value="1"/>
</dbReference>
<feature type="chain" id="PRO_5011698684" evidence="1">
    <location>
        <begin position="26"/>
        <end position="428"/>
    </location>
</feature>
<dbReference type="Pfam" id="PF08239">
    <property type="entry name" value="SH3_3"/>
    <property type="match status" value="1"/>
</dbReference>
<sequence length="428" mass="47368">MGISKRFCMLLAALLCLLFSVPARAMLPQPGIYEKTDGSGQVTARMFIISLHGKEYTMPGSLTMQTSFGSPIIALQALDADGNVTEELATTYIGKTQTAGAGETGLRLTTDQLRAMHLTPDASGPYEPVSPEIFSTAFGQQVGFSFEEEGKAGAYHCGDALDGQYVKNDGADLPYPVSAVIYAYEKTYNREAFYRTGTAVNQYTRRTDSGNLLHENYWLLNIRKPDAWTHLIAEKHFRVVQESFGQHQFRFLLVADNYEPAWLSEAWSGFKGSALTDYCVLYLHQFLIRNAPEVVENPDIYVRMTDFFCGEGPNAVTTNALSVFLEEDGELLCLGHGPVADNGAIRFSKCVGRAGIKGEGVRLRRQPNTNCDILGEYDTGYPLTVLGFVKETGDQYNFFKWAKVRLDDGTEGYVSGQFIQGLETLENL</sequence>
<dbReference type="EMBL" id="FONL01000021">
    <property type="protein sequence ID" value="SFE80980.1"/>
    <property type="molecule type" value="Genomic_DNA"/>
</dbReference>
<dbReference type="AlphaFoldDB" id="A0A1I2DM20"/>
<dbReference type="SMART" id="SM00287">
    <property type="entry name" value="SH3b"/>
    <property type="match status" value="1"/>
</dbReference>
<keyword evidence="4" id="KW-1185">Reference proteome</keyword>
<proteinExistence type="predicted"/>
<dbReference type="RefSeq" id="WP_093914165.1">
    <property type="nucleotide sequence ID" value="NZ_FONL01000021.1"/>
</dbReference>
<evidence type="ECO:0000256" key="1">
    <source>
        <dbReference type="SAM" id="SignalP"/>
    </source>
</evidence>
<protein>
    <submittedName>
        <fullName evidence="3">SH3 domain-containing protein</fullName>
    </submittedName>
</protein>
<evidence type="ECO:0000313" key="3">
    <source>
        <dbReference type="EMBL" id="SFE80980.1"/>
    </source>
</evidence>
<reference evidence="3 4" key="1">
    <citation type="submission" date="2016-10" db="EMBL/GenBank/DDBJ databases">
        <authorList>
            <person name="de Groot N.N."/>
        </authorList>
    </citation>
    <scope>NUCLEOTIDE SEQUENCE [LARGE SCALE GENOMIC DNA]</scope>
    <source>
        <strain evidence="3 4">DSM 9236</strain>
    </source>
</reference>
<evidence type="ECO:0000259" key="2">
    <source>
        <dbReference type="PROSITE" id="PS51781"/>
    </source>
</evidence>
<name>A0A1I2DM20_9FIRM</name>
<gene>
    <name evidence="3" type="ORF">SAMN05216245_1219</name>
</gene>